<keyword evidence="6" id="KW-0143">Chaperone</keyword>
<evidence type="ECO:0000256" key="9">
    <source>
        <dbReference type="ARBA" id="ARBA00040962"/>
    </source>
</evidence>
<dbReference type="PANTHER" id="PTHR46365">
    <property type="entry name" value="COPPER TRANSPORT PROTEIN ATOX1"/>
    <property type="match status" value="1"/>
</dbReference>
<comment type="similarity">
    <text evidence="8">Belongs to the ATX1 family.</text>
</comment>
<dbReference type="EMBL" id="JAPWTJ010000036">
    <property type="protein sequence ID" value="KAJ8984468.1"/>
    <property type="molecule type" value="Genomic_DNA"/>
</dbReference>
<reference evidence="13" key="1">
    <citation type="journal article" date="2023" name="Insect Mol. Biol.">
        <title>Genome sequencing provides insights into the evolution of gene families encoding plant cell wall-degrading enzymes in longhorned beetles.</title>
        <authorList>
            <person name="Shin N.R."/>
            <person name="Okamura Y."/>
            <person name="Kirsch R."/>
            <person name="Pauchet Y."/>
        </authorList>
    </citation>
    <scope>NUCLEOTIDE SEQUENCE</scope>
    <source>
        <strain evidence="13">MMC_N1</strain>
    </source>
</reference>
<feature type="domain" description="HMA" evidence="12">
    <location>
        <begin position="4"/>
        <end position="69"/>
    </location>
</feature>
<keyword evidence="5" id="KW-0406">Ion transport</keyword>
<dbReference type="Gene3D" id="3.30.70.100">
    <property type="match status" value="1"/>
</dbReference>
<dbReference type="Pfam" id="PF00403">
    <property type="entry name" value="HMA"/>
    <property type="match status" value="1"/>
</dbReference>
<evidence type="ECO:0000313" key="14">
    <source>
        <dbReference type="Proteomes" id="UP001162164"/>
    </source>
</evidence>
<sequence length="74" mass="8078">MADFKVHEFKVGMTCEGCSGAVNKVLGKMKDKGIEDIDISLEEQKVKVRTSLPAEDILEAIKKTGKPVELISSN</sequence>
<comment type="caution">
    <text evidence="13">The sequence shown here is derived from an EMBL/GenBank/DDBJ whole genome shotgun (WGS) entry which is preliminary data.</text>
</comment>
<dbReference type="PANTHER" id="PTHR46365:SF1">
    <property type="entry name" value="COPPER TRANSPORT PROTEIN ATOX1"/>
    <property type="match status" value="1"/>
</dbReference>
<comment type="subunit">
    <text evidence="11">Homodimer. Interacts with ATP7B. Interacts with ATP7A. Interacts (via dimer form) with SLC31A1 (via C-terminal domain); this interaction improves ATOX1 stability and controls intracellular Cu(I) levels.</text>
</comment>
<proteinExistence type="inferred from homology"/>
<dbReference type="CDD" id="cd00371">
    <property type="entry name" value="HMA"/>
    <property type="match status" value="1"/>
</dbReference>
<keyword evidence="3" id="KW-0187">Copper transport</keyword>
<evidence type="ECO:0000256" key="8">
    <source>
        <dbReference type="ARBA" id="ARBA00038171"/>
    </source>
</evidence>
<dbReference type="Proteomes" id="UP001162164">
    <property type="component" value="Unassembled WGS sequence"/>
</dbReference>
<gene>
    <name evidence="13" type="ORF">NQ317_012534</name>
</gene>
<evidence type="ECO:0000256" key="1">
    <source>
        <dbReference type="ARBA" id="ARBA00022448"/>
    </source>
</evidence>
<evidence type="ECO:0000256" key="5">
    <source>
        <dbReference type="ARBA" id="ARBA00023065"/>
    </source>
</evidence>
<name>A0ABQ9K1G9_9CUCU</name>
<evidence type="ECO:0000256" key="11">
    <source>
        <dbReference type="ARBA" id="ARBA00046351"/>
    </source>
</evidence>
<keyword evidence="4" id="KW-0186">Copper</keyword>
<evidence type="ECO:0000256" key="3">
    <source>
        <dbReference type="ARBA" id="ARBA00022796"/>
    </source>
</evidence>
<comment type="function">
    <text evidence="7">Binds and deliver cytosolic copper to the copper ATPase proteins. May be important in cellular antioxidant defense.</text>
</comment>
<accession>A0ABQ9K1G9</accession>
<evidence type="ECO:0000256" key="4">
    <source>
        <dbReference type="ARBA" id="ARBA00023008"/>
    </source>
</evidence>
<keyword evidence="1" id="KW-0813">Transport</keyword>
<keyword evidence="14" id="KW-1185">Reference proteome</keyword>
<evidence type="ECO:0000256" key="6">
    <source>
        <dbReference type="ARBA" id="ARBA00023186"/>
    </source>
</evidence>
<organism evidence="13 14">
    <name type="scientific">Molorchus minor</name>
    <dbReference type="NCBI Taxonomy" id="1323400"/>
    <lineage>
        <taxon>Eukaryota</taxon>
        <taxon>Metazoa</taxon>
        <taxon>Ecdysozoa</taxon>
        <taxon>Arthropoda</taxon>
        <taxon>Hexapoda</taxon>
        <taxon>Insecta</taxon>
        <taxon>Pterygota</taxon>
        <taxon>Neoptera</taxon>
        <taxon>Endopterygota</taxon>
        <taxon>Coleoptera</taxon>
        <taxon>Polyphaga</taxon>
        <taxon>Cucujiformia</taxon>
        <taxon>Chrysomeloidea</taxon>
        <taxon>Cerambycidae</taxon>
        <taxon>Lamiinae</taxon>
        <taxon>Monochamini</taxon>
        <taxon>Molorchus</taxon>
    </lineage>
</organism>
<dbReference type="SUPFAM" id="SSF55008">
    <property type="entry name" value="HMA, heavy metal-associated domain"/>
    <property type="match status" value="1"/>
</dbReference>
<dbReference type="PROSITE" id="PS50846">
    <property type="entry name" value="HMA_2"/>
    <property type="match status" value="1"/>
</dbReference>
<evidence type="ECO:0000256" key="7">
    <source>
        <dbReference type="ARBA" id="ARBA00037651"/>
    </source>
</evidence>
<evidence type="ECO:0000256" key="2">
    <source>
        <dbReference type="ARBA" id="ARBA00022723"/>
    </source>
</evidence>
<evidence type="ECO:0000313" key="13">
    <source>
        <dbReference type="EMBL" id="KAJ8984468.1"/>
    </source>
</evidence>
<evidence type="ECO:0000259" key="12">
    <source>
        <dbReference type="PROSITE" id="PS50846"/>
    </source>
</evidence>
<dbReference type="InterPro" id="IPR006121">
    <property type="entry name" value="HMA_dom"/>
</dbReference>
<dbReference type="InterPro" id="IPR036163">
    <property type="entry name" value="HMA_dom_sf"/>
</dbReference>
<dbReference type="InterPro" id="IPR051881">
    <property type="entry name" value="Copper_transport_ATOX1-like"/>
</dbReference>
<protein>
    <recommendedName>
        <fullName evidence="9">Copper transport protein ATOX1</fullName>
    </recommendedName>
    <alternativeName>
        <fullName evidence="10">Metal transport protein ATX1</fullName>
    </alternativeName>
</protein>
<keyword evidence="2" id="KW-0479">Metal-binding</keyword>
<evidence type="ECO:0000256" key="10">
    <source>
        <dbReference type="ARBA" id="ARBA00043201"/>
    </source>
</evidence>